<dbReference type="RefSeq" id="WP_353545681.1">
    <property type="nucleotide sequence ID" value="NZ_JAGKSB010000001.1"/>
</dbReference>
<keyword evidence="2" id="KW-0378">Hydrolase</keyword>
<name>A0A8T4H4V5_9SPHI</name>
<dbReference type="Pfam" id="PF00929">
    <property type="entry name" value="RNase_T"/>
    <property type="match status" value="1"/>
</dbReference>
<keyword evidence="2" id="KW-0540">Nuclease</keyword>
<dbReference type="SUPFAM" id="SSF53098">
    <property type="entry name" value="Ribonuclease H-like"/>
    <property type="match status" value="1"/>
</dbReference>
<dbReference type="PANTHER" id="PTHR30231:SF42">
    <property type="entry name" value="EXONUCLEASE"/>
    <property type="match status" value="1"/>
</dbReference>
<organism evidence="2 3">
    <name type="scientific">Rhinopithecimicrobium faecis</name>
    <dbReference type="NCBI Taxonomy" id="2820698"/>
    <lineage>
        <taxon>Bacteria</taxon>
        <taxon>Pseudomonadati</taxon>
        <taxon>Bacteroidota</taxon>
        <taxon>Sphingobacteriia</taxon>
        <taxon>Sphingobacteriales</taxon>
        <taxon>Sphingobacteriaceae</taxon>
        <taxon>Rhinopithecimicrobium</taxon>
    </lineage>
</organism>
<comment type="caution">
    <text evidence="2">The sequence shown here is derived from an EMBL/GenBank/DDBJ whole genome shotgun (WGS) entry which is preliminary data.</text>
</comment>
<dbReference type="Gene3D" id="3.30.420.10">
    <property type="entry name" value="Ribonuclease H-like superfamily/Ribonuclease H"/>
    <property type="match status" value="1"/>
</dbReference>
<dbReference type="GO" id="GO:0006259">
    <property type="term" value="P:DNA metabolic process"/>
    <property type="evidence" value="ECO:0007669"/>
    <property type="project" value="UniProtKB-ARBA"/>
</dbReference>
<gene>
    <name evidence="2" type="ORF">J5U18_01235</name>
</gene>
<keyword evidence="3" id="KW-1185">Reference proteome</keyword>
<feature type="domain" description="Exonuclease" evidence="1">
    <location>
        <begin position="6"/>
        <end position="172"/>
    </location>
</feature>
<dbReference type="SMART" id="SM00479">
    <property type="entry name" value="EXOIII"/>
    <property type="match status" value="1"/>
</dbReference>
<accession>A0A8T4H4V5</accession>
<dbReference type="GO" id="GO:0003676">
    <property type="term" value="F:nucleic acid binding"/>
    <property type="evidence" value="ECO:0007669"/>
    <property type="project" value="InterPro"/>
</dbReference>
<protein>
    <submittedName>
        <fullName evidence="2">3'-5' exonuclease</fullName>
    </submittedName>
</protein>
<evidence type="ECO:0000313" key="2">
    <source>
        <dbReference type="EMBL" id="MBP3942200.1"/>
    </source>
</evidence>
<dbReference type="Proteomes" id="UP000679691">
    <property type="component" value="Unassembled WGS sequence"/>
</dbReference>
<proteinExistence type="predicted"/>
<keyword evidence="2" id="KW-0269">Exonuclease</keyword>
<dbReference type="CDD" id="cd06130">
    <property type="entry name" value="DNA_pol_III_epsilon_like"/>
    <property type="match status" value="1"/>
</dbReference>
<dbReference type="InterPro" id="IPR036397">
    <property type="entry name" value="RNaseH_sf"/>
</dbReference>
<evidence type="ECO:0000313" key="3">
    <source>
        <dbReference type="Proteomes" id="UP000679691"/>
    </source>
</evidence>
<dbReference type="GO" id="GO:0008408">
    <property type="term" value="F:3'-5' exonuclease activity"/>
    <property type="evidence" value="ECO:0007669"/>
    <property type="project" value="TreeGrafter"/>
</dbReference>
<dbReference type="InterPro" id="IPR012337">
    <property type="entry name" value="RNaseH-like_sf"/>
</dbReference>
<evidence type="ECO:0000259" key="1">
    <source>
        <dbReference type="SMART" id="SM00479"/>
    </source>
</evidence>
<dbReference type="PANTHER" id="PTHR30231">
    <property type="entry name" value="DNA POLYMERASE III SUBUNIT EPSILON"/>
    <property type="match status" value="1"/>
</dbReference>
<reference evidence="2" key="1">
    <citation type="submission" date="2021-03" db="EMBL/GenBank/DDBJ databases">
        <authorList>
            <person name="Lu T."/>
            <person name="Wang Q."/>
            <person name="Han X."/>
        </authorList>
    </citation>
    <scope>NUCLEOTIDE SEQUENCE</scope>
    <source>
        <strain evidence="2">WQ 2009</strain>
    </source>
</reference>
<dbReference type="EMBL" id="JAGKSB010000001">
    <property type="protein sequence ID" value="MBP3942200.1"/>
    <property type="molecule type" value="Genomic_DNA"/>
</dbReference>
<sequence>MNSDRNFTAIDFETATANQNSACAIGIVTVEQGIITNEFYSLIQPPQNQYMWQTTRVHGIKPKHTAESPTFLELFPQIEHLLKGQHMVAHNELFDRNVLKKTMSLYGMSYSALGLPEMWDCTYKIYKNKGFKPARLNSCCQVMEIELNHHEALSDARACALLFLDKDKTVDLSFQDVLLTP</sequence>
<dbReference type="InterPro" id="IPR013520">
    <property type="entry name" value="Ribonucl_H"/>
</dbReference>
<dbReference type="AlphaFoldDB" id="A0A8T4H4V5"/>
<dbReference type="GO" id="GO:0005829">
    <property type="term" value="C:cytosol"/>
    <property type="evidence" value="ECO:0007669"/>
    <property type="project" value="TreeGrafter"/>
</dbReference>